<dbReference type="InterPro" id="IPR002645">
    <property type="entry name" value="STAS_dom"/>
</dbReference>
<protein>
    <recommendedName>
        <fullName evidence="1">STAS domain-containing protein</fullName>
    </recommendedName>
</protein>
<keyword evidence="3" id="KW-1185">Reference proteome</keyword>
<gene>
    <name evidence="2" type="ORF">Thpro_020926</name>
</gene>
<dbReference type="Gene3D" id="3.30.750.24">
    <property type="entry name" value="STAS domain"/>
    <property type="match status" value="1"/>
</dbReference>
<accession>A0A1A6C5N0</accession>
<dbReference type="Proteomes" id="UP000029273">
    <property type="component" value="Unassembled WGS sequence"/>
</dbReference>
<dbReference type="OrthoDB" id="3296574at2"/>
<feature type="domain" description="STAS" evidence="1">
    <location>
        <begin position="14"/>
        <end position="109"/>
    </location>
</feature>
<proteinExistence type="predicted"/>
<dbReference type="CDD" id="cd07043">
    <property type="entry name" value="STAS_anti-anti-sigma_factors"/>
    <property type="match status" value="1"/>
</dbReference>
<dbReference type="AlphaFoldDB" id="A0A1A6C5N0"/>
<dbReference type="PROSITE" id="PS50801">
    <property type="entry name" value="STAS"/>
    <property type="match status" value="1"/>
</dbReference>
<dbReference type="InterPro" id="IPR052746">
    <property type="entry name" value="MlaB_ABC_Transporter"/>
</dbReference>
<dbReference type="RefSeq" id="WP_038089632.1">
    <property type="nucleotide sequence ID" value="NZ_JQSG02000002.1"/>
</dbReference>
<evidence type="ECO:0000313" key="3">
    <source>
        <dbReference type="Proteomes" id="UP000029273"/>
    </source>
</evidence>
<name>A0A1A6C5N0_9GAMM</name>
<evidence type="ECO:0000259" key="1">
    <source>
        <dbReference type="PROSITE" id="PS50801"/>
    </source>
</evidence>
<sequence length="109" mass="11474">MDIVESETGEGLQLALGGDLDIYSVAEVHARVAEALQQSASLVLDLSGVDNIDGAGLQLLMAGKRAAAHDGKALHLAQHSACVIEALELCQLERFFGDPLVIRPKGGKR</sequence>
<dbReference type="InterPro" id="IPR058548">
    <property type="entry name" value="MlaB-like_STAS"/>
</dbReference>
<reference evidence="2 3" key="1">
    <citation type="journal article" date="2014" name="Genome Announc.">
        <title>Draft Genome Sequence of the Iron-Oxidizing, Acidophilic, and Halotolerant 'Thiobacillus prosperus' Type Strain DSM 5130.</title>
        <authorList>
            <person name="Ossandon F.J."/>
            <person name="Cardenas J.P."/>
            <person name="Corbett M."/>
            <person name="Quatrini R."/>
            <person name="Holmes D.S."/>
            <person name="Watkin E."/>
        </authorList>
    </citation>
    <scope>NUCLEOTIDE SEQUENCE [LARGE SCALE GENOMIC DNA]</scope>
    <source>
        <strain evidence="2 3">DSM 5130</strain>
    </source>
</reference>
<dbReference type="SUPFAM" id="SSF52091">
    <property type="entry name" value="SpoIIaa-like"/>
    <property type="match status" value="1"/>
</dbReference>
<evidence type="ECO:0000313" key="2">
    <source>
        <dbReference type="EMBL" id="OBS09876.1"/>
    </source>
</evidence>
<comment type="caution">
    <text evidence="2">The sequence shown here is derived from an EMBL/GenBank/DDBJ whole genome shotgun (WGS) entry which is preliminary data.</text>
</comment>
<dbReference type="PANTHER" id="PTHR35849">
    <property type="entry name" value="BLR2341 PROTEIN"/>
    <property type="match status" value="1"/>
</dbReference>
<dbReference type="InterPro" id="IPR036513">
    <property type="entry name" value="STAS_dom_sf"/>
</dbReference>
<organism evidence="2 3">
    <name type="scientific">Acidihalobacter prosperus</name>
    <dbReference type="NCBI Taxonomy" id="160660"/>
    <lineage>
        <taxon>Bacteria</taxon>
        <taxon>Pseudomonadati</taxon>
        <taxon>Pseudomonadota</taxon>
        <taxon>Gammaproteobacteria</taxon>
        <taxon>Chromatiales</taxon>
        <taxon>Ectothiorhodospiraceae</taxon>
        <taxon>Acidihalobacter</taxon>
    </lineage>
</organism>
<dbReference type="EMBL" id="JQSG02000002">
    <property type="protein sequence ID" value="OBS09876.1"/>
    <property type="molecule type" value="Genomic_DNA"/>
</dbReference>
<dbReference type="PANTHER" id="PTHR35849:SF2">
    <property type="entry name" value="BLR2341 PROTEIN"/>
    <property type="match status" value="1"/>
</dbReference>
<dbReference type="Pfam" id="PF13466">
    <property type="entry name" value="STAS_2"/>
    <property type="match status" value="1"/>
</dbReference>